<dbReference type="InterPro" id="IPR032567">
    <property type="entry name" value="RTL1-rel"/>
</dbReference>
<sequence length="139" mass="15507">MHQQVRIHLIVVVSIVVILGTSKRNAPAENRGVVPTGRDLHGMPLDRDINFCINLELSTCPISIPPYCMALAELRELKTQLQELLNNGFVRTSASLSVSEELCFYYYALDHVYLKRGTNLSDNGSDDASHYGKNIQMGD</sequence>
<proteinExistence type="predicted"/>
<organism evidence="2 3">
    <name type="scientific">Solanum verrucosum</name>
    <dbReference type="NCBI Taxonomy" id="315347"/>
    <lineage>
        <taxon>Eukaryota</taxon>
        <taxon>Viridiplantae</taxon>
        <taxon>Streptophyta</taxon>
        <taxon>Embryophyta</taxon>
        <taxon>Tracheophyta</taxon>
        <taxon>Spermatophyta</taxon>
        <taxon>Magnoliopsida</taxon>
        <taxon>eudicotyledons</taxon>
        <taxon>Gunneridae</taxon>
        <taxon>Pentapetalae</taxon>
        <taxon>asterids</taxon>
        <taxon>lamiids</taxon>
        <taxon>Solanales</taxon>
        <taxon>Solanaceae</taxon>
        <taxon>Solanoideae</taxon>
        <taxon>Solaneae</taxon>
        <taxon>Solanum</taxon>
    </lineage>
</organism>
<name>A0AAF0TXX3_SOLVR</name>
<keyword evidence="3" id="KW-1185">Reference proteome</keyword>
<evidence type="ECO:0000256" key="1">
    <source>
        <dbReference type="SAM" id="SignalP"/>
    </source>
</evidence>
<dbReference type="Proteomes" id="UP001234989">
    <property type="component" value="Chromosome 5"/>
</dbReference>
<gene>
    <name evidence="2" type="ORF">MTR67_023725</name>
</gene>
<feature type="chain" id="PRO_5042244605" evidence="1">
    <location>
        <begin position="23"/>
        <end position="139"/>
    </location>
</feature>
<dbReference type="PANTHER" id="PTHR15503">
    <property type="entry name" value="LDOC1 RELATED"/>
    <property type="match status" value="1"/>
</dbReference>
<reference evidence="2" key="1">
    <citation type="submission" date="2023-08" db="EMBL/GenBank/DDBJ databases">
        <title>A de novo genome assembly of Solanum verrucosum Schlechtendal, a Mexican diploid species geographically isolated from the other diploid A-genome species in potato relatives.</title>
        <authorList>
            <person name="Hosaka K."/>
        </authorList>
    </citation>
    <scope>NUCLEOTIDE SEQUENCE</scope>
    <source>
        <tissue evidence="2">Young leaves</tissue>
    </source>
</reference>
<dbReference type="Gene3D" id="3.10.10.10">
    <property type="entry name" value="HIV Type 1 Reverse Transcriptase, subunit A, domain 1"/>
    <property type="match status" value="1"/>
</dbReference>
<dbReference type="AlphaFoldDB" id="A0AAF0TXX3"/>
<accession>A0AAF0TXX3</accession>
<evidence type="ECO:0000313" key="2">
    <source>
        <dbReference type="EMBL" id="WMV30340.1"/>
    </source>
</evidence>
<dbReference type="EMBL" id="CP133616">
    <property type="protein sequence ID" value="WMV30340.1"/>
    <property type="molecule type" value="Genomic_DNA"/>
</dbReference>
<dbReference type="PANTHER" id="PTHR15503:SF45">
    <property type="entry name" value="RNA-DIRECTED DNA POLYMERASE HOMOLOG"/>
    <property type="match status" value="1"/>
</dbReference>
<evidence type="ECO:0000313" key="3">
    <source>
        <dbReference type="Proteomes" id="UP001234989"/>
    </source>
</evidence>
<protein>
    <submittedName>
        <fullName evidence="2">Uncharacterized protein</fullName>
    </submittedName>
</protein>
<keyword evidence="1" id="KW-0732">Signal</keyword>
<feature type="signal peptide" evidence="1">
    <location>
        <begin position="1"/>
        <end position="22"/>
    </location>
</feature>